<dbReference type="PANTHER" id="PTHR36839">
    <property type="entry name" value="METALLO-BETA-LACTAMASE FAMILY PROTEIN (AFU_ORTHOLOGUE AFUA_5G12770)"/>
    <property type="match status" value="1"/>
</dbReference>
<gene>
    <name evidence="1" type="ORF">SM116_01170</name>
</gene>
<dbReference type="Gene3D" id="3.60.15.10">
    <property type="entry name" value="Ribonuclease Z/Hydroxyacylglutathione hydrolase-like"/>
    <property type="match status" value="1"/>
</dbReference>
<keyword evidence="1" id="KW-0378">Hydrolase</keyword>
<name>A0ABZ0SRH1_9MICO</name>
<protein>
    <submittedName>
        <fullName evidence="1">Hydrolase</fullName>
    </submittedName>
</protein>
<organism evidence="1 2">
    <name type="scientific">Microbacterium rhizosphaerae</name>
    <dbReference type="NCBI Taxonomy" id="1678237"/>
    <lineage>
        <taxon>Bacteria</taxon>
        <taxon>Bacillati</taxon>
        <taxon>Actinomycetota</taxon>
        <taxon>Actinomycetes</taxon>
        <taxon>Micrococcales</taxon>
        <taxon>Microbacteriaceae</taxon>
        <taxon>Microbacterium</taxon>
    </lineage>
</organism>
<dbReference type="InterPro" id="IPR036866">
    <property type="entry name" value="RibonucZ/Hydroxyglut_hydro"/>
</dbReference>
<evidence type="ECO:0000313" key="2">
    <source>
        <dbReference type="Proteomes" id="UP001323798"/>
    </source>
</evidence>
<dbReference type="SUPFAM" id="SSF56281">
    <property type="entry name" value="Metallo-hydrolase/oxidoreductase"/>
    <property type="match status" value="1"/>
</dbReference>
<sequence length="271" mass="29786">MSFWICATCAVEHEQRVEVCAICADPRQWVPAEGQRWTTLEEMRTAGYRTEVAEIEPDLWGITSRPGAGIGQQAKLLRTDAGSLLFDPIGYLDDAAVAAIRELGPVAAIMASHPHMYGAQVEWSRALGGVPVLIAERDREWVARTDPAMRFWTDDIELFPGVTLTQPGGHFPGSSVVHWAAGADGKGVLLSSDTIFANPDRTSVSFMWSYPNRIPLSGAVVERVAAHVERFAFDRLYGNFANVIPADARAVVRRSADRHIAWVHGDFDDVT</sequence>
<proteinExistence type="predicted"/>
<dbReference type="RefSeq" id="WP_320942640.1">
    <property type="nucleotide sequence ID" value="NZ_BAABEU010000003.1"/>
</dbReference>
<dbReference type="GO" id="GO:0016787">
    <property type="term" value="F:hydrolase activity"/>
    <property type="evidence" value="ECO:0007669"/>
    <property type="project" value="UniProtKB-KW"/>
</dbReference>
<keyword evidence="2" id="KW-1185">Reference proteome</keyword>
<accession>A0ABZ0SRH1</accession>
<evidence type="ECO:0000313" key="1">
    <source>
        <dbReference type="EMBL" id="WPR89926.1"/>
    </source>
</evidence>
<reference evidence="1 2" key="1">
    <citation type="submission" date="2023-11" db="EMBL/GenBank/DDBJ databases">
        <title>Genome sequence of Microbacterium rhizosphaerae KACC 19337.</title>
        <authorList>
            <person name="Choi H."/>
            <person name="Kim S."/>
            <person name="Kim Y."/>
            <person name="Kwon S.-W."/>
            <person name="Heo J."/>
        </authorList>
    </citation>
    <scope>NUCLEOTIDE SEQUENCE [LARGE SCALE GENOMIC DNA]</scope>
    <source>
        <strain evidence="1 2">KACC 19337</strain>
    </source>
</reference>
<dbReference type="PANTHER" id="PTHR36839:SF1">
    <property type="entry name" value="METALLO-BETA-LACTAMASE FAMILY PROTEIN (AFU_ORTHOLOGUE AFUA_5G12770)"/>
    <property type="match status" value="1"/>
</dbReference>
<dbReference type="EMBL" id="CP139368">
    <property type="protein sequence ID" value="WPR89926.1"/>
    <property type="molecule type" value="Genomic_DNA"/>
</dbReference>
<dbReference type="Proteomes" id="UP001323798">
    <property type="component" value="Chromosome"/>
</dbReference>